<feature type="compositionally biased region" description="Basic and acidic residues" evidence="1">
    <location>
        <begin position="79"/>
        <end position="89"/>
    </location>
</feature>
<keyword evidence="3" id="KW-1185">Reference proteome</keyword>
<evidence type="ECO:0000256" key="1">
    <source>
        <dbReference type="SAM" id="MobiDB-lite"/>
    </source>
</evidence>
<name>A0AAV2E4Q3_9ROSI</name>
<protein>
    <recommendedName>
        <fullName evidence="4">Secreted protein</fullName>
    </recommendedName>
</protein>
<dbReference type="AlphaFoldDB" id="A0AAV2E4Q3"/>
<evidence type="ECO:0000313" key="2">
    <source>
        <dbReference type="EMBL" id="CAL1380913.1"/>
    </source>
</evidence>
<feature type="region of interest" description="Disordered" evidence="1">
    <location>
        <begin position="70"/>
        <end position="89"/>
    </location>
</feature>
<dbReference type="Proteomes" id="UP001497516">
    <property type="component" value="Chromosome 4"/>
</dbReference>
<gene>
    <name evidence="2" type="ORF">LTRI10_LOCUS22329</name>
</gene>
<reference evidence="2 3" key="1">
    <citation type="submission" date="2024-04" db="EMBL/GenBank/DDBJ databases">
        <authorList>
            <person name="Fracassetti M."/>
        </authorList>
    </citation>
    <scope>NUCLEOTIDE SEQUENCE [LARGE SCALE GENOMIC DNA]</scope>
</reference>
<evidence type="ECO:0008006" key="4">
    <source>
        <dbReference type="Google" id="ProtNLM"/>
    </source>
</evidence>
<sequence>MFGMFLSSLWQLFALAGRFFLAALLELLAISLQNHDTARCHGFAAWNHLQRSIPAPEILRERSATHCKNVQSMKLGDGSSERIQRSQTL</sequence>
<proteinExistence type="predicted"/>
<evidence type="ECO:0000313" key="3">
    <source>
        <dbReference type="Proteomes" id="UP001497516"/>
    </source>
</evidence>
<dbReference type="EMBL" id="OZ034817">
    <property type="protein sequence ID" value="CAL1380913.1"/>
    <property type="molecule type" value="Genomic_DNA"/>
</dbReference>
<accession>A0AAV2E4Q3</accession>
<organism evidence="2 3">
    <name type="scientific">Linum trigynum</name>
    <dbReference type="NCBI Taxonomy" id="586398"/>
    <lineage>
        <taxon>Eukaryota</taxon>
        <taxon>Viridiplantae</taxon>
        <taxon>Streptophyta</taxon>
        <taxon>Embryophyta</taxon>
        <taxon>Tracheophyta</taxon>
        <taxon>Spermatophyta</taxon>
        <taxon>Magnoliopsida</taxon>
        <taxon>eudicotyledons</taxon>
        <taxon>Gunneridae</taxon>
        <taxon>Pentapetalae</taxon>
        <taxon>rosids</taxon>
        <taxon>fabids</taxon>
        <taxon>Malpighiales</taxon>
        <taxon>Linaceae</taxon>
        <taxon>Linum</taxon>
    </lineage>
</organism>